<proteinExistence type="inferred from homology"/>
<dbReference type="InterPro" id="IPR043144">
    <property type="entry name" value="Mal/L-sulf/L-lact_DH-like_ah"/>
</dbReference>
<evidence type="ECO:0000313" key="3">
    <source>
        <dbReference type="EMBL" id="MBX5025595.1"/>
    </source>
</evidence>
<dbReference type="InterPro" id="IPR043143">
    <property type="entry name" value="Mal/L-sulf/L-lact_DH-like_NADP"/>
</dbReference>
<dbReference type="AlphaFoldDB" id="A0A9Q3R026"/>
<organism evidence="3 4">
    <name type="scientific">Rhizobium lentis</name>
    <dbReference type="NCBI Taxonomy" id="1138194"/>
    <lineage>
        <taxon>Bacteria</taxon>
        <taxon>Pseudomonadati</taxon>
        <taxon>Pseudomonadota</taxon>
        <taxon>Alphaproteobacteria</taxon>
        <taxon>Hyphomicrobiales</taxon>
        <taxon>Rhizobiaceae</taxon>
        <taxon>Rhizobium/Agrobacterium group</taxon>
        <taxon>Rhizobium</taxon>
    </lineage>
</organism>
<dbReference type="PANTHER" id="PTHR11091:SF0">
    <property type="entry name" value="MALATE DEHYDROGENASE"/>
    <property type="match status" value="1"/>
</dbReference>
<evidence type="ECO:0000256" key="2">
    <source>
        <dbReference type="ARBA" id="ARBA00023002"/>
    </source>
</evidence>
<dbReference type="RefSeq" id="WP_207244735.1">
    <property type="nucleotide sequence ID" value="NZ_CP071455.1"/>
</dbReference>
<dbReference type="GO" id="GO:0016491">
    <property type="term" value="F:oxidoreductase activity"/>
    <property type="evidence" value="ECO:0007669"/>
    <property type="project" value="UniProtKB-KW"/>
</dbReference>
<comment type="similarity">
    <text evidence="1">Belongs to the LDH2/MDH2 oxidoreductase family.</text>
</comment>
<dbReference type="PANTHER" id="PTHR11091">
    <property type="entry name" value="OXIDOREDUCTASE-RELATED"/>
    <property type="match status" value="1"/>
</dbReference>
<accession>A0A9Q3R026</accession>
<dbReference type="GeneID" id="66143016"/>
<keyword evidence="2" id="KW-0560">Oxidoreductase</keyword>
<protein>
    <submittedName>
        <fullName evidence="3">Ldh family oxidoreductase</fullName>
    </submittedName>
</protein>
<dbReference type="Proteomes" id="UP000749740">
    <property type="component" value="Unassembled WGS sequence"/>
</dbReference>
<reference evidence="3" key="1">
    <citation type="submission" date="2020-04" db="EMBL/GenBank/DDBJ databases">
        <title>Global-level population genomics: horizontal gene transfer, symbiosis and evolution in Rhizobia.</title>
        <authorList>
            <person name="Gai Y."/>
        </authorList>
    </citation>
    <scope>NUCLEOTIDE SEQUENCE</scope>
    <source>
        <strain evidence="3">BLR57</strain>
    </source>
</reference>
<name>A0A9Q3R026_9HYPH</name>
<comment type="caution">
    <text evidence="3">The sequence shown here is derived from an EMBL/GenBank/DDBJ whole genome shotgun (WGS) entry which is preliminary data.</text>
</comment>
<dbReference type="Pfam" id="PF02615">
    <property type="entry name" value="Ldh_2"/>
    <property type="match status" value="1"/>
</dbReference>
<dbReference type="Gene3D" id="1.10.1530.10">
    <property type="match status" value="1"/>
</dbReference>
<dbReference type="EMBL" id="JABDYC010000009">
    <property type="protein sequence ID" value="MBX5025595.1"/>
    <property type="molecule type" value="Genomic_DNA"/>
</dbReference>
<evidence type="ECO:0000313" key="4">
    <source>
        <dbReference type="Proteomes" id="UP000749740"/>
    </source>
</evidence>
<dbReference type="Gene3D" id="3.30.1370.60">
    <property type="entry name" value="Hypothetical oxidoreductase yiak, domain 2"/>
    <property type="match status" value="1"/>
</dbReference>
<dbReference type="InterPro" id="IPR003767">
    <property type="entry name" value="Malate/L-lactate_DH-like"/>
</dbReference>
<evidence type="ECO:0000256" key="1">
    <source>
        <dbReference type="ARBA" id="ARBA00006056"/>
    </source>
</evidence>
<dbReference type="InterPro" id="IPR036111">
    <property type="entry name" value="Mal/L-sulfo/L-lacto_DH-like_sf"/>
</dbReference>
<gene>
    <name evidence="3" type="ORF">HJB63_23995</name>
</gene>
<sequence length="357" mass="37520">MPTDSPSSSSLLTPLAAIDAFCRQILTAAGADHATAEAATRGMIHGSRHGIDSHGVRLLAHYVKGLVEGRLNPSPKLALATAFGAVASLDADNAHGALATYTAMTHATRLAGEFGIGSVAIRNSSHFGPAGAYAIDAAEHGFIGFAFCNSDSFVRLHDGAMRFHGTNPIACAVPVRGQNPWLFDMATSAVPYNRVQLYRSLGRELPAGVASDERGYDTRDPEVADMLAPLGGEFGFKGAGLAGICEILSAVLTGMKLSFDIAPMPGPDFSTPRGLGAFVIALKPGAFVDIDTFDAAMTRYLDTLRSSPAREGFNVMAPGDREWKVAVHREKEGIELDPATVESFRALGSTYGVNSPV</sequence>
<dbReference type="SUPFAM" id="SSF89733">
    <property type="entry name" value="L-sulfolactate dehydrogenase-like"/>
    <property type="match status" value="1"/>
</dbReference>